<dbReference type="EMBL" id="CP002109">
    <property type="protein sequence ID" value="ADL06136.1"/>
    <property type="molecule type" value="Genomic_DNA"/>
</dbReference>
<dbReference type="PaxDb" id="610130-Closa_3613"/>
<accession>D9RAT9</accession>
<keyword evidence="1" id="KW-0812">Transmembrane</keyword>
<keyword evidence="3" id="KW-1185">Reference proteome</keyword>
<keyword evidence="1" id="KW-0472">Membrane</keyword>
<reference evidence="2" key="1">
    <citation type="submission" date="2010-07" db="EMBL/GenBank/DDBJ databases">
        <title>Complete sequence of Clostridium saccharolyticum WM1.</title>
        <authorList>
            <consortium name="US DOE Joint Genome Institute"/>
            <person name="Lucas S."/>
            <person name="Copeland A."/>
            <person name="Lapidus A."/>
            <person name="Cheng J.-F."/>
            <person name="Bruce D."/>
            <person name="Goodwin L."/>
            <person name="Pitluck S."/>
            <person name="Chertkov O."/>
            <person name="Detter J.C."/>
            <person name="Han C."/>
            <person name="Tapia R."/>
            <person name="Land M."/>
            <person name="Hauser L."/>
            <person name="Chang Y.-J."/>
            <person name="Jeffries C."/>
            <person name="Kyrpides N."/>
            <person name="Ivanova N."/>
            <person name="Mikhailova N."/>
            <person name="Mouttaki H."/>
            <person name="Lin L."/>
            <person name="Zhou J."/>
            <person name="Hemme C.L."/>
            <person name="Woyke T."/>
        </authorList>
    </citation>
    <scope>NUCLEOTIDE SEQUENCE [LARGE SCALE GENOMIC DNA]</scope>
    <source>
        <strain evidence="2">WM1</strain>
    </source>
</reference>
<evidence type="ECO:0000313" key="3">
    <source>
        <dbReference type="Proteomes" id="UP000001662"/>
    </source>
</evidence>
<evidence type="ECO:0008006" key="4">
    <source>
        <dbReference type="Google" id="ProtNLM"/>
    </source>
</evidence>
<gene>
    <name evidence="2" type="ordered locus">Closa_3613</name>
</gene>
<sequence>MSLCRHKVKKDNRPAGGFFMASFIRTLGFRFMRRQGPRAMYASLERNFKAEDRCILCFFAGLVAGTLLANFWYPSFMEEAVYYLGLLDRNVNLNQGERLQLFYQVLRQRGIEVGIAWLIGLTAYAIPLFCLLTAGIGFSMGFVLSVITVQKGLMGLPVFLMTIMPQGFCYLPLWSILLLWGMQKGRQFRVPAFLLLLILAALGSACEAWLNPFFLKMVLS</sequence>
<proteinExistence type="predicted"/>
<keyword evidence="1" id="KW-1133">Transmembrane helix</keyword>
<protein>
    <recommendedName>
        <fullName evidence="4">Stage II sporulation protein M</fullName>
    </recommendedName>
</protein>
<dbReference type="AlphaFoldDB" id="D9RAT9"/>
<name>D9RAT9_LACSW</name>
<feature type="transmembrane region" description="Helical" evidence="1">
    <location>
        <begin position="53"/>
        <end position="73"/>
    </location>
</feature>
<dbReference type="STRING" id="610130.Closa_3613"/>
<dbReference type="KEGG" id="csh:Closa_3613"/>
<dbReference type="eggNOG" id="ENOG5033QTV">
    <property type="taxonomic scope" value="Bacteria"/>
</dbReference>
<feature type="transmembrane region" description="Helical" evidence="1">
    <location>
        <begin position="156"/>
        <end position="180"/>
    </location>
</feature>
<feature type="transmembrane region" description="Helical" evidence="1">
    <location>
        <begin position="115"/>
        <end position="144"/>
    </location>
</feature>
<organism evidence="2 3">
    <name type="scientific">Lacrimispora saccharolytica (strain ATCC 35040 / DSM 2544 / NRCC 2533 / WM1)</name>
    <name type="common">Clostridium saccharolyticum</name>
    <dbReference type="NCBI Taxonomy" id="610130"/>
    <lineage>
        <taxon>Bacteria</taxon>
        <taxon>Bacillati</taxon>
        <taxon>Bacillota</taxon>
        <taxon>Clostridia</taxon>
        <taxon>Lachnospirales</taxon>
        <taxon>Lachnospiraceae</taxon>
        <taxon>Lacrimispora</taxon>
    </lineage>
</organism>
<evidence type="ECO:0000313" key="2">
    <source>
        <dbReference type="EMBL" id="ADL06136.1"/>
    </source>
</evidence>
<dbReference type="HOGENOM" id="CLU_109274_0_0_9"/>
<feature type="transmembrane region" description="Helical" evidence="1">
    <location>
        <begin position="192"/>
        <end position="210"/>
    </location>
</feature>
<evidence type="ECO:0000256" key="1">
    <source>
        <dbReference type="SAM" id="Phobius"/>
    </source>
</evidence>
<dbReference type="Proteomes" id="UP000001662">
    <property type="component" value="Chromosome"/>
</dbReference>